<dbReference type="EMBL" id="CP134880">
    <property type="protein sequence ID" value="WNM28258.1"/>
    <property type="molecule type" value="Genomic_DNA"/>
</dbReference>
<name>A0AA96JBN0_9MICO</name>
<keyword evidence="1" id="KW-1133">Transmembrane helix</keyword>
<dbReference type="RefSeq" id="WP_313544620.1">
    <property type="nucleotide sequence ID" value="NZ_CP134880.1"/>
</dbReference>
<reference evidence="2" key="1">
    <citation type="submission" date="2023-09" db="EMBL/GenBank/DDBJ databases">
        <title>Demequina sp. a novel bacteria isolated from Capsicum annuum.</title>
        <authorList>
            <person name="Humaira Z."/>
            <person name="Lee J."/>
            <person name="Cho D."/>
        </authorList>
    </citation>
    <scope>NUCLEOTIDE SEQUENCE</scope>
    <source>
        <strain evidence="2">PMTSA13</strain>
    </source>
</reference>
<keyword evidence="1" id="KW-0472">Membrane</keyword>
<gene>
    <name evidence="2" type="ORF">RN607_04445</name>
</gene>
<keyword evidence="1" id="KW-0812">Transmembrane</keyword>
<feature type="transmembrane region" description="Helical" evidence="1">
    <location>
        <begin position="47"/>
        <end position="68"/>
    </location>
</feature>
<dbReference type="KEGG" id="dcp:RN607_04445"/>
<dbReference type="AlphaFoldDB" id="A0AA96JBN0"/>
<evidence type="ECO:0000313" key="2">
    <source>
        <dbReference type="EMBL" id="WNM28258.1"/>
    </source>
</evidence>
<feature type="transmembrane region" description="Helical" evidence="1">
    <location>
        <begin position="20"/>
        <end position="40"/>
    </location>
</feature>
<dbReference type="Proteomes" id="UP001303408">
    <property type="component" value="Chromosome"/>
</dbReference>
<sequence>MLRTENLLPPPAWADPFGAWYRHWAVAVALGVVTMGVFGYMLQGEGLLTVLLVVVLVPGTVLNAWLGYQGRAVALGDSSVLEGRVLDGRLELAGLASPLARRRWATFGPGVLRLQKVGATRQGAVLYSLGDEESEVRFLHDSDVGPSRLSRLVEIARGQGVHVVLED</sequence>
<organism evidence="2">
    <name type="scientific">Demequina capsici</name>
    <dbReference type="NCBI Taxonomy" id="3075620"/>
    <lineage>
        <taxon>Bacteria</taxon>
        <taxon>Bacillati</taxon>
        <taxon>Actinomycetota</taxon>
        <taxon>Actinomycetes</taxon>
        <taxon>Micrococcales</taxon>
        <taxon>Demequinaceae</taxon>
        <taxon>Demequina</taxon>
    </lineage>
</organism>
<proteinExistence type="predicted"/>
<evidence type="ECO:0000256" key="1">
    <source>
        <dbReference type="SAM" id="Phobius"/>
    </source>
</evidence>
<accession>A0AA96JBN0</accession>
<protein>
    <submittedName>
        <fullName evidence="2">Uncharacterized protein</fullName>
    </submittedName>
</protein>